<evidence type="ECO:0000256" key="3">
    <source>
        <dbReference type="ARBA" id="ARBA00022989"/>
    </source>
</evidence>
<dbReference type="GO" id="GO:0016020">
    <property type="term" value="C:membrane"/>
    <property type="evidence" value="ECO:0007669"/>
    <property type="project" value="UniProtKB-SubCell"/>
</dbReference>
<reference evidence="8" key="2">
    <citation type="submission" date="2020-09" db="EMBL/GenBank/DDBJ databases">
        <authorList>
            <person name="Sun Q."/>
            <person name="Zhou Y."/>
        </authorList>
    </citation>
    <scope>NUCLEOTIDE SEQUENCE</scope>
    <source>
        <strain evidence="8">CGMCC 1.12919</strain>
    </source>
</reference>
<reference evidence="8" key="1">
    <citation type="journal article" date="2014" name="Int. J. Syst. Evol. Microbiol.">
        <title>Complete genome sequence of Corynebacterium casei LMG S-19264T (=DSM 44701T), isolated from a smear-ripened cheese.</title>
        <authorList>
            <consortium name="US DOE Joint Genome Institute (JGI-PGF)"/>
            <person name="Walter F."/>
            <person name="Albersmeier A."/>
            <person name="Kalinowski J."/>
            <person name="Ruckert C."/>
        </authorList>
    </citation>
    <scope>NUCLEOTIDE SEQUENCE</scope>
    <source>
        <strain evidence="8">CGMCC 1.12919</strain>
    </source>
</reference>
<keyword evidence="2 6" id="KW-0812">Transmembrane</keyword>
<feature type="region of interest" description="Disordered" evidence="5">
    <location>
        <begin position="432"/>
        <end position="565"/>
    </location>
</feature>
<organism evidence="8 9">
    <name type="scientific">Chelatococcus reniformis</name>
    <dbReference type="NCBI Taxonomy" id="1494448"/>
    <lineage>
        <taxon>Bacteria</taxon>
        <taxon>Pseudomonadati</taxon>
        <taxon>Pseudomonadota</taxon>
        <taxon>Alphaproteobacteria</taxon>
        <taxon>Hyphomicrobiales</taxon>
        <taxon>Chelatococcaceae</taxon>
        <taxon>Chelatococcus</taxon>
    </lineage>
</organism>
<evidence type="ECO:0000313" key="8">
    <source>
        <dbReference type="EMBL" id="GGC49980.1"/>
    </source>
</evidence>
<feature type="compositionally biased region" description="Pro residues" evidence="5">
    <location>
        <begin position="451"/>
        <end position="463"/>
    </location>
</feature>
<evidence type="ECO:0000256" key="2">
    <source>
        <dbReference type="ARBA" id="ARBA00022692"/>
    </source>
</evidence>
<sequence length="565" mass="59390">MIRVLAFLAALAVLAAGAAWLVDRPGDVAVVWQGYRIETSVAVAFVAVLAIAVVLMLLWTLARFIFRVPDVMTLASRNRRRSKGFSALSRGMVAVGAGDPASARRYAADAERLLGREPLTLLLKAQAAQIDGDRAGAEAAFNTMLESPETRVLGLRGLYVEAKRKGDDTAARGHAAKAAQLAPTVGWANEAVLEYLCAEHNWQGALGALERRASLRHVDKDEARRQRAVLLTADALDRADKDTDGALDAAQQAVKLAPDLVPAAALAGRLLARQGALRKAARLLEASWKATPHPDLAVAYVDLRAGDSALDRLERAQTLLRLVPGQMEGRIAVARAALDAREFGTARRVLSPLLYDRPTVRVCLLMAELEEAEHAAEGAVREWLARASRAPRDPAWIADGVISDHWSPVSPVTGRLDAYVWTTPTELIAHTVDADHPDDVLADGNEAPAWRPLPAPAPQPEPKPAASTIEAAATTAPPTEAAPADPAPSAPAAAGNGVDRPAAEPIAAPAPSGATTAAPATAAGAGRAAVGPQPGTITPVIFPVPHPPDDPGPEADNPPRPRMHG</sequence>
<dbReference type="SUPFAM" id="SSF48452">
    <property type="entry name" value="TPR-like"/>
    <property type="match status" value="1"/>
</dbReference>
<protein>
    <submittedName>
        <fullName evidence="8">Heme biosynthesis protein HemY</fullName>
    </submittedName>
</protein>
<dbReference type="AlphaFoldDB" id="A0A916TXW4"/>
<evidence type="ECO:0000256" key="4">
    <source>
        <dbReference type="ARBA" id="ARBA00023136"/>
    </source>
</evidence>
<evidence type="ECO:0000256" key="5">
    <source>
        <dbReference type="SAM" id="MobiDB-lite"/>
    </source>
</evidence>
<evidence type="ECO:0000259" key="7">
    <source>
        <dbReference type="Pfam" id="PF07219"/>
    </source>
</evidence>
<name>A0A916TXW4_9HYPH</name>
<keyword evidence="9" id="KW-1185">Reference proteome</keyword>
<dbReference type="InterPro" id="IPR010817">
    <property type="entry name" value="HemY_N"/>
</dbReference>
<feature type="compositionally biased region" description="Pro residues" evidence="5">
    <location>
        <begin position="556"/>
        <end position="565"/>
    </location>
</feature>
<proteinExistence type="predicted"/>
<comment type="caution">
    <text evidence="8">The sequence shown here is derived from an EMBL/GenBank/DDBJ whole genome shotgun (WGS) entry which is preliminary data.</text>
</comment>
<dbReference type="PIRSF" id="PIRSF031802">
    <property type="entry name" value="UCP031802"/>
    <property type="match status" value="1"/>
</dbReference>
<accession>A0A916TXW4</accession>
<dbReference type="Pfam" id="PF07219">
    <property type="entry name" value="HemY_N"/>
    <property type="match status" value="1"/>
</dbReference>
<dbReference type="Gene3D" id="1.25.40.10">
    <property type="entry name" value="Tetratricopeptide repeat domain"/>
    <property type="match status" value="1"/>
</dbReference>
<gene>
    <name evidence="8" type="ORF">GCM10010994_06360</name>
</gene>
<dbReference type="EMBL" id="BMGG01000001">
    <property type="protein sequence ID" value="GGC49980.1"/>
    <property type="molecule type" value="Genomic_DNA"/>
</dbReference>
<comment type="subcellular location">
    <subcellularLocation>
        <location evidence="1">Membrane</location>
    </subcellularLocation>
</comment>
<evidence type="ECO:0000256" key="6">
    <source>
        <dbReference type="SAM" id="Phobius"/>
    </source>
</evidence>
<evidence type="ECO:0000313" key="9">
    <source>
        <dbReference type="Proteomes" id="UP000637002"/>
    </source>
</evidence>
<dbReference type="Proteomes" id="UP000637002">
    <property type="component" value="Unassembled WGS sequence"/>
</dbReference>
<feature type="transmembrane region" description="Helical" evidence="6">
    <location>
        <begin position="42"/>
        <end position="66"/>
    </location>
</feature>
<keyword evidence="4 6" id="KW-0472">Membrane</keyword>
<feature type="compositionally biased region" description="Low complexity" evidence="5">
    <location>
        <begin position="464"/>
        <end position="484"/>
    </location>
</feature>
<evidence type="ECO:0000256" key="1">
    <source>
        <dbReference type="ARBA" id="ARBA00004370"/>
    </source>
</evidence>
<feature type="compositionally biased region" description="Low complexity" evidence="5">
    <location>
        <begin position="503"/>
        <end position="543"/>
    </location>
</feature>
<feature type="domain" description="HemY N-terminal" evidence="7">
    <location>
        <begin position="26"/>
        <end position="132"/>
    </location>
</feature>
<dbReference type="InterPro" id="IPR011990">
    <property type="entry name" value="TPR-like_helical_dom_sf"/>
</dbReference>
<dbReference type="InterPro" id="IPR016982">
    <property type="entry name" value="Mms48"/>
</dbReference>
<dbReference type="RefSeq" id="WP_188607642.1">
    <property type="nucleotide sequence ID" value="NZ_BMGG01000001.1"/>
</dbReference>
<keyword evidence="3 6" id="KW-1133">Transmembrane helix</keyword>